<sequence length="67" mass="7819">MFGACHRYVHFCLNWRRQKKTEKESGNGRRHGDATHLRHSGAHITEGGHRWLHPNAQRDGTVAFIRM</sequence>
<evidence type="ECO:0000313" key="1">
    <source>
        <dbReference type="EMBL" id="GBG67667.1"/>
    </source>
</evidence>
<accession>A0A388KCC8</accession>
<name>A0A388KCC8_CHABU</name>
<reference evidence="1 2" key="1">
    <citation type="journal article" date="2018" name="Cell">
        <title>The Chara Genome: Secondary Complexity and Implications for Plant Terrestrialization.</title>
        <authorList>
            <person name="Nishiyama T."/>
            <person name="Sakayama H."/>
            <person name="Vries J.D."/>
            <person name="Buschmann H."/>
            <person name="Saint-Marcoux D."/>
            <person name="Ullrich K.K."/>
            <person name="Haas F.B."/>
            <person name="Vanderstraeten L."/>
            <person name="Becker D."/>
            <person name="Lang D."/>
            <person name="Vosolsobe S."/>
            <person name="Rombauts S."/>
            <person name="Wilhelmsson P.K.I."/>
            <person name="Janitza P."/>
            <person name="Kern R."/>
            <person name="Heyl A."/>
            <person name="Rumpler F."/>
            <person name="Villalobos L.I.A.C."/>
            <person name="Clay J.M."/>
            <person name="Skokan R."/>
            <person name="Toyoda A."/>
            <person name="Suzuki Y."/>
            <person name="Kagoshima H."/>
            <person name="Schijlen E."/>
            <person name="Tajeshwar N."/>
            <person name="Catarino B."/>
            <person name="Hetherington A.J."/>
            <person name="Saltykova A."/>
            <person name="Bonnot C."/>
            <person name="Breuninger H."/>
            <person name="Symeonidi A."/>
            <person name="Radhakrishnan G.V."/>
            <person name="Van Nieuwerburgh F."/>
            <person name="Deforce D."/>
            <person name="Chang C."/>
            <person name="Karol K.G."/>
            <person name="Hedrich R."/>
            <person name="Ulvskov P."/>
            <person name="Glockner G."/>
            <person name="Delwiche C.F."/>
            <person name="Petrasek J."/>
            <person name="Van de Peer Y."/>
            <person name="Friml J."/>
            <person name="Beilby M."/>
            <person name="Dolan L."/>
            <person name="Kohara Y."/>
            <person name="Sugano S."/>
            <person name="Fujiyama A."/>
            <person name="Delaux P.-M."/>
            <person name="Quint M."/>
            <person name="TheiBen G."/>
            <person name="Hagemann M."/>
            <person name="Harholt J."/>
            <person name="Dunand C."/>
            <person name="Zachgo S."/>
            <person name="Langdale J."/>
            <person name="Maumus F."/>
            <person name="Straeten D.V.D."/>
            <person name="Gould S.B."/>
            <person name="Rensing S.A."/>
        </authorList>
    </citation>
    <scope>NUCLEOTIDE SEQUENCE [LARGE SCALE GENOMIC DNA]</scope>
    <source>
        <strain evidence="1 2">S276</strain>
    </source>
</reference>
<dbReference type="AlphaFoldDB" id="A0A388KCC8"/>
<evidence type="ECO:0000313" key="2">
    <source>
        <dbReference type="Proteomes" id="UP000265515"/>
    </source>
</evidence>
<protein>
    <submittedName>
        <fullName evidence="1">Uncharacterized protein</fullName>
    </submittedName>
</protein>
<dbReference type="Proteomes" id="UP000265515">
    <property type="component" value="Unassembled WGS sequence"/>
</dbReference>
<dbReference type="Gramene" id="GBG67667">
    <property type="protein sequence ID" value="GBG67667"/>
    <property type="gene ID" value="CBR_g797"/>
</dbReference>
<gene>
    <name evidence="1" type="ORF">CBR_g797</name>
</gene>
<proteinExistence type="predicted"/>
<dbReference type="EMBL" id="BFEA01000090">
    <property type="protein sequence ID" value="GBG67667.1"/>
    <property type="molecule type" value="Genomic_DNA"/>
</dbReference>
<keyword evidence="2" id="KW-1185">Reference proteome</keyword>
<organism evidence="1 2">
    <name type="scientific">Chara braunii</name>
    <name type="common">Braun's stonewort</name>
    <dbReference type="NCBI Taxonomy" id="69332"/>
    <lineage>
        <taxon>Eukaryota</taxon>
        <taxon>Viridiplantae</taxon>
        <taxon>Streptophyta</taxon>
        <taxon>Charophyceae</taxon>
        <taxon>Charales</taxon>
        <taxon>Characeae</taxon>
        <taxon>Chara</taxon>
    </lineage>
</organism>
<comment type="caution">
    <text evidence="1">The sequence shown here is derived from an EMBL/GenBank/DDBJ whole genome shotgun (WGS) entry which is preliminary data.</text>
</comment>